<gene>
    <name evidence="2" type="ORF">KHZ85_10005</name>
</gene>
<name>A0A943A433_9FIRM</name>
<dbReference type="AlphaFoldDB" id="A0A943A433"/>
<evidence type="ECO:0000313" key="2">
    <source>
        <dbReference type="EMBL" id="MBS4885070.1"/>
    </source>
</evidence>
<organism evidence="2 3">
    <name type="scientific">Amedibacillus dolichus</name>
    <dbReference type="NCBI Taxonomy" id="31971"/>
    <lineage>
        <taxon>Bacteria</taxon>
        <taxon>Bacillati</taxon>
        <taxon>Bacillota</taxon>
        <taxon>Erysipelotrichia</taxon>
        <taxon>Erysipelotrichales</taxon>
        <taxon>Erysipelotrichaceae</taxon>
        <taxon>Amedibacillus</taxon>
    </lineage>
</organism>
<feature type="transmembrane region" description="Helical" evidence="1">
    <location>
        <begin position="165"/>
        <end position="186"/>
    </location>
</feature>
<feature type="transmembrane region" description="Helical" evidence="1">
    <location>
        <begin position="56"/>
        <end position="82"/>
    </location>
</feature>
<sequence>MIYSYLKNLQKNKVIFIIFSVIFIALSVIHIFYSEGYADLIKSLDPSEIHFIPISIYYYVQSSMTSIQLTLLLFIASSNIFAVDKLIDKQSHFSILTKLRVNPNKYYKNMLLINSVYSFVYYLIIQITIIFTLFILIGTFDFSQLEQNDIQTYYNLFSNSYQNSFFIYLIFSSLGFVIYSDFIYSLSTWIKNIYVYRGSGLIIGILLTALPAIICGSIFNLTNSDLFLYIGSLFFLPNLINPGLQPFVNHTIFQSPYLTYLTTLLFYCIMLLILSLLSKRKERNYE</sequence>
<feature type="transmembrane region" description="Helical" evidence="1">
    <location>
        <begin position="119"/>
        <end position="140"/>
    </location>
</feature>
<proteinExistence type="predicted"/>
<keyword evidence="1" id="KW-1133">Transmembrane helix</keyword>
<dbReference type="EMBL" id="JAGZMZ010000043">
    <property type="protein sequence ID" value="MBS4885070.1"/>
    <property type="molecule type" value="Genomic_DNA"/>
</dbReference>
<accession>A0A943A433</accession>
<protein>
    <submittedName>
        <fullName evidence="2">Uncharacterized protein</fullName>
    </submittedName>
</protein>
<dbReference type="Proteomes" id="UP000753219">
    <property type="component" value="Unassembled WGS sequence"/>
</dbReference>
<keyword evidence="1" id="KW-0812">Transmembrane</keyword>
<feature type="transmembrane region" description="Helical" evidence="1">
    <location>
        <begin position="198"/>
        <end position="219"/>
    </location>
</feature>
<feature type="transmembrane region" description="Helical" evidence="1">
    <location>
        <begin position="12"/>
        <end position="33"/>
    </location>
</feature>
<feature type="transmembrane region" description="Helical" evidence="1">
    <location>
        <begin position="257"/>
        <end position="277"/>
    </location>
</feature>
<dbReference type="GeneID" id="92793582"/>
<evidence type="ECO:0000313" key="3">
    <source>
        <dbReference type="Proteomes" id="UP000753219"/>
    </source>
</evidence>
<evidence type="ECO:0000256" key="1">
    <source>
        <dbReference type="SAM" id="Phobius"/>
    </source>
</evidence>
<reference evidence="2" key="1">
    <citation type="submission" date="2021-02" db="EMBL/GenBank/DDBJ databases">
        <title>Infant gut strain persistence is associated with maternal origin, phylogeny, and functional potential including surface adhesion and iron acquisition.</title>
        <authorList>
            <person name="Lou Y.C."/>
        </authorList>
    </citation>
    <scope>NUCLEOTIDE SEQUENCE</scope>
    <source>
        <strain evidence="2">L3_108_103G1_dasL3_108_103G1_concoct_2</strain>
    </source>
</reference>
<comment type="caution">
    <text evidence="2">The sequence shown here is derived from an EMBL/GenBank/DDBJ whole genome shotgun (WGS) entry which is preliminary data.</text>
</comment>
<dbReference type="RefSeq" id="WP_004799829.1">
    <property type="nucleotide sequence ID" value="NZ_CABKNA010000003.1"/>
</dbReference>
<keyword evidence="1" id="KW-0472">Membrane</keyword>